<dbReference type="InterPro" id="IPR039331">
    <property type="entry name" value="PAPs-like"/>
</dbReference>
<dbReference type="Proteomes" id="UP000624279">
    <property type="component" value="Unassembled WGS sequence"/>
</dbReference>
<reference evidence="3 4" key="1">
    <citation type="submission" date="2020-08" db="EMBL/GenBank/DDBJ databases">
        <title>Novel species isolated from subtropical streams in China.</title>
        <authorList>
            <person name="Lu H."/>
        </authorList>
    </citation>
    <scope>NUCLEOTIDE SEQUENCE [LARGE SCALE GENOMIC DNA]</scope>
    <source>
        <strain evidence="3 4">LX15W</strain>
    </source>
</reference>
<dbReference type="EMBL" id="JACOGA010000008">
    <property type="protein sequence ID" value="MBC3873916.1"/>
    <property type="molecule type" value="Genomic_DNA"/>
</dbReference>
<comment type="caution">
    <text evidence="3">The sequence shown here is derived from an EMBL/GenBank/DDBJ whole genome shotgun (WGS) entry which is preliminary data.</text>
</comment>
<feature type="domain" description="Calcineurin-like phosphoesterase" evidence="2">
    <location>
        <begin position="84"/>
        <end position="250"/>
    </location>
</feature>
<dbReference type="RefSeq" id="WP_186941948.1">
    <property type="nucleotide sequence ID" value="NZ_JACOGA010000008.1"/>
</dbReference>
<proteinExistence type="predicted"/>
<sequence>MTISLARTAPLHSAATFGALAYSTFLLLPLWLPQTSYADEKSNTPQTRNRVTKPELTLKDSSVTLYAAGDIADCRKTPPEQSMAARTADLVDAALTQDKNANALTLGDNTYPIGKPEEFRECYDKTWGKFKTRTLPSPGNHDYGVPMAAGYYNYFDELAGTERRGYYQKKLGNWLILSLNSNIKAQAMQAQLQWLKNTLKEYQGKCVLAFWHHPVVSSGAHGNQSVMQDAWTILADAKADLILSSHDHHYERFTALNAQGLPDPKNGIPSFVVGTGGANLTPLFLIKNGSAFRQNEQHGVLKLQLHTSTYQWEFVSSTHKVLDRGQANCH</sequence>
<dbReference type="InterPro" id="IPR029052">
    <property type="entry name" value="Metallo-depent_PP-like"/>
</dbReference>
<protein>
    <submittedName>
        <fullName evidence="3">Metallophosphoesterase</fullName>
    </submittedName>
</protein>
<organism evidence="3 4">
    <name type="scientific">Undibacterium flavidum</name>
    <dbReference type="NCBI Taxonomy" id="2762297"/>
    <lineage>
        <taxon>Bacteria</taxon>
        <taxon>Pseudomonadati</taxon>
        <taxon>Pseudomonadota</taxon>
        <taxon>Betaproteobacteria</taxon>
        <taxon>Burkholderiales</taxon>
        <taxon>Oxalobacteraceae</taxon>
        <taxon>Undibacterium</taxon>
    </lineage>
</organism>
<dbReference type="InterPro" id="IPR004843">
    <property type="entry name" value="Calcineurin-like_PHP"/>
</dbReference>
<evidence type="ECO:0000256" key="1">
    <source>
        <dbReference type="ARBA" id="ARBA00022729"/>
    </source>
</evidence>
<dbReference type="PANTHER" id="PTHR22953">
    <property type="entry name" value="ACID PHOSPHATASE RELATED"/>
    <property type="match status" value="1"/>
</dbReference>
<dbReference type="Gene3D" id="3.60.21.10">
    <property type="match status" value="1"/>
</dbReference>
<gene>
    <name evidence="3" type="ORF">H8K55_09965</name>
</gene>
<dbReference type="SUPFAM" id="SSF56300">
    <property type="entry name" value="Metallo-dependent phosphatases"/>
    <property type="match status" value="1"/>
</dbReference>
<dbReference type="Pfam" id="PF00149">
    <property type="entry name" value="Metallophos"/>
    <property type="match status" value="1"/>
</dbReference>
<evidence type="ECO:0000259" key="2">
    <source>
        <dbReference type="Pfam" id="PF00149"/>
    </source>
</evidence>
<dbReference type="PANTHER" id="PTHR22953:SF153">
    <property type="entry name" value="PURPLE ACID PHOSPHATASE"/>
    <property type="match status" value="1"/>
</dbReference>
<keyword evidence="4" id="KW-1185">Reference proteome</keyword>
<evidence type="ECO:0000313" key="4">
    <source>
        <dbReference type="Proteomes" id="UP000624279"/>
    </source>
</evidence>
<keyword evidence="1" id="KW-0732">Signal</keyword>
<accession>A0ABR6YBE3</accession>
<evidence type="ECO:0000313" key="3">
    <source>
        <dbReference type="EMBL" id="MBC3873916.1"/>
    </source>
</evidence>
<name>A0ABR6YBE3_9BURK</name>